<evidence type="ECO:0000313" key="10">
    <source>
        <dbReference type="EnsemblPlants" id="KQL04631"/>
    </source>
</evidence>
<evidence type="ECO:0000259" key="8">
    <source>
        <dbReference type="PROSITE" id="PS50103"/>
    </source>
</evidence>
<dbReference type="SUPFAM" id="SSF90229">
    <property type="entry name" value="CCCH zinc finger"/>
    <property type="match status" value="2"/>
</dbReference>
<dbReference type="GeneID" id="101784352"/>
<dbReference type="InterPro" id="IPR036855">
    <property type="entry name" value="Znf_CCCH_sf"/>
</dbReference>
<dbReference type="GO" id="GO:0006355">
    <property type="term" value="P:regulation of DNA-templated transcription"/>
    <property type="evidence" value="ECO:0007669"/>
    <property type="project" value="UniProtKB-ARBA"/>
</dbReference>
<dbReference type="Gramene" id="KQL04631">
    <property type="protein sequence ID" value="KQL04631"/>
    <property type="gene ID" value="SETIT_005180mg"/>
</dbReference>
<dbReference type="EMBL" id="AGNK02002891">
    <property type="status" value="NOT_ANNOTATED_CDS"/>
    <property type="molecule type" value="Genomic_DNA"/>
</dbReference>
<gene>
    <name evidence="10" type="primary">LOC101784352</name>
    <name evidence="9" type="ORF">SETIT_5G123300v2</name>
</gene>
<sequence length="272" mass="29473">MERDEGKAAAAAAGAGARASRWEVSPDGVIVLPAGSAAPRPPPPHARQQRERETEREREREREREQQNNPGAGVFGEQPHPELPEKVFYKTKLCEKFEAGKCAYEDGCTFAHGEAELRPPMPVPPALVLHRRKTPPPPPPPPAAEAPFGGYYGGKVCFEFRDRGTCHYGDRCTYAHATAAEVAEMRYPGGPRSVEHALRNAPPFARASFSPGGTARSSSTTSSYAPAAAARAFPSALPPPAPVGEDGRKLSRLEILSRKKTRGIYGDWPEQD</sequence>
<dbReference type="GO" id="GO:0003729">
    <property type="term" value="F:mRNA binding"/>
    <property type="evidence" value="ECO:0007669"/>
    <property type="project" value="InterPro"/>
</dbReference>
<evidence type="ECO:0000313" key="9">
    <source>
        <dbReference type="EMBL" id="RCV24900.1"/>
    </source>
</evidence>
<keyword evidence="5" id="KW-0238">DNA-binding</keyword>
<dbReference type="Gene3D" id="4.10.1000.10">
    <property type="entry name" value="Zinc finger, CCCH-type"/>
    <property type="match status" value="2"/>
</dbReference>
<dbReference type="eggNOG" id="ENOG502SDZ0">
    <property type="taxonomic scope" value="Eukaryota"/>
</dbReference>
<dbReference type="KEGG" id="sita:101784352"/>
<evidence type="ECO:0000313" key="11">
    <source>
        <dbReference type="Proteomes" id="UP000004995"/>
    </source>
</evidence>
<dbReference type="Proteomes" id="UP000004995">
    <property type="component" value="Unassembled WGS sequence"/>
</dbReference>
<organism evidence="10 11">
    <name type="scientific">Setaria italica</name>
    <name type="common">Foxtail millet</name>
    <name type="synonym">Panicum italicum</name>
    <dbReference type="NCBI Taxonomy" id="4555"/>
    <lineage>
        <taxon>Eukaryota</taxon>
        <taxon>Viridiplantae</taxon>
        <taxon>Streptophyta</taxon>
        <taxon>Embryophyta</taxon>
        <taxon>Tracheophyta</taxon>
        <taxon>Spermatophyta</taxon>
        <taxon>Magnoliopsida</taxon>
        <taxon>Liliopsida</taxon>
        <taxon>Poales</taxon>
        <taxon>Poaceae</taxon>
        <taxon>PACMAD clade</taxon>
        <taxon>Panicoideae</taxon>
        <taxon>Panicodae</taxon>
        <taxon>Paniceae</taxon>
        <taxon>Cenchrinae</taxon>
        <taxon>Setaria</taxon>
    </lineage>
</organism>
<dbReference type="STRING" id="4555.K3XTC4"/>
<evidence type="ECO:0000256" key="1">
    <source>
        <dbReference type="ARBA" id="ARBA00022723"/>
    </source>
</evidence>
<name>K3XTC4_SETIT</name>
<feature type="region of interest" description="Disordered" evidence="7">
    <location>
        <begin position="1"/>
        <end position="82"/>
    </location>
</feature>
<dbReference type="SMART" id="SM00356">
    <property type="entry name" value="ZnF_C3H1"/>
    <property type="match status" value="2"/>
</dbReference>
<dbReference type="EMBL" id="CM003532">
    <property type="protein sequence ID" value="RCV24900.1"/>
    <property type="molecule type" value="Genomic_DNA"/>
</dbReference>
<evidence type="ECO:0000256" key="6">
    <source>
        <dbReference type="PROSITE-ProRule" id="PRU00723"/>
    </source>
</evidence>
<protein>
    <recommendedName>
        <fullName evidence="8">C3H1-type domain-containing protein</fullName>
    </recommendedName>
</protein>
<dbReference type="AlphaFoldDB" id="K3XTC4"/>
<keyword evidence="4 6" id="KW-0862">Zinc</keyword>
<keyword evidence="2" id="KW-0677">Repeat</keyword>
<dbReference type="EnsemblPlants" id="KQL04631">
    <property type="protein sequence ID" value="KQL04631"/>
    <property type="gene ID" value="SETIT_005180mg"/>
</dbReference>
<evidence type="ECO:0000256" key="2">
    <source>
        <dbReference type="ARBA" id="ARBA00022737"/>
    </source>
</evidence>
<proteinExistence type="predicted"/>
<feature type="compositionally biased region" description="Low complexity" evidence="7">
    <location>
        <begin position="8"/>
        <end position="19"/>
    </location>
</feature>
<feature type="compositionally biased region" description="Low complexity" evidence="7">
    <location>
        <begin position="210"/>
        <end position="235"/>
    </location>
</feature>
<feature type="compositionally biased region" description="Basic and acidic residues" evidence="7">
    <location>
        <begin position="48"/>
        <end position="66"/>
    </location>
</feature>
<keyword evidence="11" id="KW-1185">Reference proteome</keyword>
<dbReference type="OMA" id="CTYAHAT"/>
<reference evidence="10" key="3">
    <citation type="submission" date="2018-08" db="UniProtKB">
        <authorList>
            <consortium name="EnsemblPlants"/>
        </authorList>
    </citation>
    <scope>IDENTIFICATION</scope>
    <source>
        <strain evidence="10">Yugu1</strain>
    </source>
</reference>
<feature type="domain" description="C3H1-type" evidence="8">
    <location>
        <begin position="151"/>
        <end position="179"/>
    </location>
</feature>
<feature type="region of interest" description="Disordered" evidence="7">
    <location>
        <begin position="206"/>
        <end position="252"/>
    </location>
</feature>
<feature type="domain" description="C3H1-type" evidence="8">
    <location>
        <begin position="88"/>
        <end position="115"/>
    </location>
</feature>
<dbReference type="Pfam" id="PF00642">
    <property type="entry name" value="zf-CCCH"/>
    <property type="match status" value="1"/>
</dbReference>
<dbReference type="FunFam" id="4.10.1000.10:FF:000016">
    <property type="entry name" value="Zinc finger CCCH domain-containing protein"/>
    <property type="match status" value="1"/>
</dbReference>
<keyword evidence="1 6" id="KW-0479">Metal-binding</keyword>
<evidence type="ECO:0000256" key="5">
    <source>
        <dbReference type="ARBA" id="ARBA00023125"/>
    </source>
</evidence>
<dbReference type="PROSITE" id="PS50103">
    <property type="entry name" value="ZF_C3H1"/>
    <property type="match status" value="2"/>
</dbReference>
<dbReference type="InterPro" id="IPR045877">
    <property type="entry name" value="ZFP36-like"/>
</dbReference>
<dbReference type="HOGENOM" id="CLU_1083236_0_0_1"/>
<dbReference type="PANTHER" id="PTHR12547">
    <property type="entry name" value="CCCH ZINC FINGER/TIS11-RELATED"/>
    <property type="match status" value="1"/>
</dbReference>
<dbReference type="GO" id="GO:0008270">
    <property type="term" value="F:zinc ion binding"/>
    <property type="evidence" value="ECO:0007669"/>
    <property type="project" value="UniProtKB-KW"/>
</dbReference>
<accession>K3XTC4</accession>
<feature type="zinc finger region" description="C3H1-type" evidence="6">
    <location>
        <begin position="151"/>
        <end position="179"/>
    </location>
</feature>
<evidence type="ECO:0000256" key="3">
    <source>
        <dbReference type="ARBA" id="ARBA00022771"/>
    </source>
</evidence>
<reference evidence="9 11" key="1">
    <citation type="journal article" date="2012" name="Nat. Biotechnol.">
        <title>Reference genome sequence of the model plant Setaria.</title>
        <authorList>
            <person name="Bennetzen J.L."/>
            <person name="Schmutz J."/>
            <person name="Wang H."/>
            <person name="Percifield R."/>
            <person name="Hawkins J."/>
            <person name="Pontaroli A.C."/>
            <person name="Estep M."/>
            <person name="Feng L."/>
            <person name="Vaughn J.N."/>
            <person name="Grimwood J."/>
            <person name="Jenkins J."/>
            <person name="Barry K."/>
            <person name="Lindquist E."/>
            <person name="Hellsten U."/>
            <person name="Deshpande S."/>
            <person name="Wang X."/>
            <person name="Wu X."/>
            <person name="Mitros T."/>
            <person name="Triplett J."/>
            <person name="Yang X."/>
            <person name="Ye C.Y."/>
            <person name="Mauro-Herrera M."/>
            <person name="Wang L."/>
            <person name="Li P."/>
            <person name="Sharma M."/>
            <person name="Sharma R."/>
            <person name="Ronald P.C."/>
            <person name="Panaud O."/>
            <person name="Kellogg E.A."/>
            <person name="Brutnell T.P."/>
            <person name="Doust A.N."/>
            <person name="Tuskan G.A."/>
            <person name="Rokhsar D."/>
            <person name="Devos K.M."/>
        </authorList>
    </citation>
    <scope>NUCLEOTIDE SEQUENCE [LARGE SCALE GENOMIC DNA]</scope>
    <source>
        <strain evidence="11">cv. Yugu1</strain>
        <strain evidence="9">Yugu1</strain>
    </source>
</reference>
<dbReference type="PANTHER" id="PTHR12547:SF167">
    <property type="entry name" value="ZINC FINGER CCCH DOMAIN-CONTAINING PROTEIN 1"/>
    <property type="match status" value="1"/>
</dbReference>
<dbReference type="GO" id="GO:0003677">
    <property type="term" value="F:DNA binding"/>
    <property type="evidence" value="ECO:0007669"/>
    <property type="project" value="UniProtKB-KW"/>
</dbReference>
<feature type="zinc finger region" description="C3H1-type" evidence="6">
    <location>
        <begin position="88"/>
        <end position="115"/>
    </location>
</feature>
<evidence type="ECO:0000256" key="7">
    <source>
        <dbReference type="SAM" id="MobiDB-lite"/>
    </source>
</evidence>
<keyword evidence="3 6" id="KW-0863">Zinc-finger</keyword>
<dbReference type="OrthoDB" id="410307at2759"/>
<dbReference type="InterPro" id="IPR000571">
    <property type="entry name" value="Znf_CCCH"/>
</dbReference>
<evidence type="ECO:0000256" key="4">
    <source>
        <dbReference type="ARBA" id="ARBA00022833"/>
    </source>
</evidence>
<dbReference type="RefSeq" id="XP_004971711.1">
    <property type="nucleotide sequence ID" value="XM_004971654.1"/>
</dbReference>
<reference evidence="9" key="2">
    <citation type="submission" date="2015-07" db="EMBL/GenBank/DDBJ databases">
        <authorList>
            <person name="Noorani M."/>
        </authorList>
    </citation>
    <scope>NUCLEOTIDE SEQUENCE</scope>
    <source>
        <strain evidence="9">Yugu1</strain>
    </source>
</reference>